<proteinExistence type="predicted"/>
<keyword evidence="2" id="KW-1185">Reference proteome</keyword>
<sequence>MTSSDMPQRLRDLHDRAGHGVVDYSLILDAADHIERLEQQAVEADEWMRENHPEYYR</sequence>
<dbReference type="RefSeq" id="WP_190253561.1">
    <property type="nucleotide sequence ID" value="NZ_BMPI01000035.1"/>
</dbReference>
<gene>
    <name evidence="1" type="ORF">GCM10007977_062470</name>
</gene>
<dbReference type="AlphaFoldDB" id="A0A917U3G8"/>
<comment type="caution">
    <text evidence="1">The sequence shown here is derived from an EMBL/GenBank/DDBJ whole genome shotgun (WGS) entry which is preliminary data.</text>
</comment>
<dbReference type="Proteomes" id="UP000642070">
    <property type="component" value="Unassembled WGS sequence"/>
</dbReference>
<name>A0A917U3G8_9ACTN</name>
<evidence type="ECO:0000313" key="2">
    <source>
        <dbReference type="Proteomes" id="UP000642070"/>
    </source>
</evidence>
<reference evidence="1" key="2">
    <citation type="submission" date="2020-09" db="EMBL/GenBank/DDBJ databases">
        <authorList>
            <person name="Sun Q."/>
            <person name="Ohkuma M."/>
        </authorList>
    </citation>
    <scope>NUCLEOTIDE SEQUENCE</scope>
    <source>
        <strain evidence="1">JCM 19831</strain>
    </source>
</reference>
<accession>A0A917U3G8</accession>
<evidence type="ECO:0000313" key="1">
    <source>
        <dbReference type="EMBL" id="GGM52419.1"/>
    </source>
</evidence>
<protein>
    <submittedName>
        <fullName evidence="1">Uncharacterized protein</fullName>
    </submittedName>
</protein>
<organism evidence="1 2">
    <name type="scientific">Dactylosporangium sucinum</name>
    <dbReference type="NCBI Taxonomy" id="1424081"/>
    <lineage>
        <taxon>Bacteria</taxon>
        <taxon>Bacillati</taxon>
        <taxon>Actinomycetota</taxon>
        <taxon>Actinomycetes</taxon>
        <taxon>Micromonosporales</taxon>
        <taxon>Micromonosporaceae</taxon>
        <taxon>Dactylosporangium</taxon>
    </lineage>
</organism>
<reference evidence="1" key="1">
    <citation type="journal article" date="2014" name="Int. J. Syst. Evol. Microbiol.">
        <title>Complete genome sequence of Corynebacterium casei LMG S-19264T (=DSM 44701T), isolated from a smear-ripened cheese.</title>
        <authorList>
            <consortium name="US DOE Joint Genome Institute (JGI-PGF)"/>
            <person name="Walter F."/>
            <person name="Albersmeier A."/>
            <person name="Kalinowski J."/>
            <person name="Ruckert C."/>
        </authorList>
    </citation>
    <scope>NUCLEOTIDE SEQUENCE</scope>
    <source>
        <strain evidence="1">JCM 19831</strain>
    </source>
</reference>
<dbReference type="EMBL" id="BMPI01000035">
    <property type="protein sequence ID" value="GGM52419.1"/>
    <property type="molecule type" value="Genomic_DNA"/>
</dbReference>